<keyword evidence="1" id="KW-0732">Signal</keyword>
<gene>
    <name evidence="3" type="ORF">FHW12_001945</name>
</gene>
<reference evidence="3 4" key="1">
    <citation type="submission" date="2020-07" db="EMBL/GenBank/DDBJ databases">
        <title>Genomic Encyclopedia of Type Strains, Phase IV (KMG-V): Genome sequencing to study the core and pangenomes of soil and plant-associated prokaryotes.</title>
        <authorList>
            <person name="Whitman W."/>
        </authorList>
    </citation>
    <scope>NUCLEOTIDE SEQUENCE [LARGE SCALE GENOMIC DNA]</scope>
    <source>
        <strain evidence="3 4">RH2WT43</strain>
    </source>
</reference>
<feature type="signal peptide" evidence="1">
    <location>
        <begin position="1"/>
        <end position="24"/>
    </location>
</feature>
<dbReference type="PANTHER" id="PTHR34512">
    <property type="entry name" value="CELL SURFACE PROTEIN"/>
    <property type="match status" value="1"/>
</dbReference>
<evidence type="ECO:0000259" key="2">
    <source>
        <dbReference type="Pfam" id="PF13360"/>
    </source>
</evidence>
<evidence type="ECO:0000313" key="4">
    <source>
        <dbReference type="Proteomes" id="UP000550401"/>
    </source>
</evidence>
<dbReference type="Proteomes" id="UP000550401">
    <property type="component" value="Unassembled WGS sequence"/>
</dbReference>
<dbReference type="Gene3D" id="2.140.10.10">
    <property type="entry name" value="Quinoprotein alcohol dehydrogenase-like superfamily"/>
    <property type="match status" value="1"/>
</dbReference>
<feature type="chain" id="PRO_5032970894" description="Pyrrolo-quinoline quinone repeat domain-containing protein" evidence="1">
    <location>
        <begin position="25"/>
        <end position="521"/>
    </location>
</feature>
<dbReference type="InterPro" id="IPR011047">
    <property type="entry name" value="Quinoprotein_ADH-like_sf"/>
</dbReference>
<comment type="caution">
    <text evidence="3">The sequence shown here is derived from an EMBL/GenBank/DDBJ whole genome shotgun (WGS) entry which is preliminary data.</text>
</comment>
<dbReference type="EMBL" id="JACGXL010000002">
    <property type="protein sequence ID" value="MBA8887731.1"/>
    <property type="molecule type" value="Genomic_DNA"/>
</dbReference>
<proteinExistence type="predicted"/>
<organism evidence="3 4">
    <name type="scientific">Dokdonella fugitiva</name>
    <dbReference type="NCBI Taxonomy" id="328517"/>
    <lineage>
        <taxon>Bacteria</taxon>
        <taxon>Pseudomonadati</taxon>
        <taxon>Pseudomonadota</taxon>
        <taxon>Gammaproteobacteria</taxon>
        <taxon>Lysobacterales</taxon>
        <taxon>Rhodanobacteraceae</taxon>
        <taxon>Dokdonella</taxon>
    </lineage>
</organism>
<dbReference type="InterPro" id="IPR018391">
    <property type="entry name" value="PQQ_b-propeller_rpt"/>
</dbReference>
<dbReference type="AlphaFoldDB" id="A0A839F6C8"/>
<evidence type="ECO:0000313" key="3">
    <source>
        <dbReference type="EMBL" id="MBA8887731.1"/>
    </source>
</evidence>
<dbReference type="PANTHER" id="PTHR34512:SF30">
    <property type="entry name" value="OUTER MEMBRANE PROTEIN ASSEMBLY FACTOR BAMB"/>
    <property type="match status" value="1"/>
</dbReference>
<keyword evidence="4" id="KW-1185">Reference proteome</keyword>
<dbReference type="SUPFAM" id="SSF50998">
    <property type="entry name" value="Quinoprotein alcohol dehydrogenase-like"/>
    <property type="match status" value="2"/>
</dbReference>
<feature type="domain" description="Pyrrolo-quinoline quinone repeat" evidence="2">
    <location>
        <begin position="63"/>
        <end position="211"/>
    </location>
</feature>
<dbReference type="InterPro" id="IPR015943">
    <property type="entry name" value="WD40/YVTN_repeat-like_dom_sf"/>
</dbReference>
<dbReference type="InterPro" id="IPR002372">
    <property type="entry name" value="PQQ_rpt_dom"/>
</dbReference>
<dbReference type="SMART" id="SM00564">
    <property type="entry name" value="PQQ"/>
    <property type="match status" value="2"/>
</dbReference>
<dbReference type="Gene3D" id="2.130.10.10">
    <property type="entry name" value="YVTN repeat-like/Quinoprotein amine dehydrogenase"/>
    <property type="match status" value="1"/>
</dbReference>
<name>A0A839F6C8_9GAMM</name>
<accession>A0A839F6C8</accession>
<dbReference type="RefSeq" id="WP_182530774.1">
    <property type="nucleotide sequence ID" value="NZ_JACGXL010000002.1"/>
</dbReference>
<sequence>MTRTSLLRSTLVAAIALGIADAHAASWPQFGYDAAHSGFNPAEATLGAANLAQLASVYANGAALASSVDSAPVYQGGVATANGVKNLLFLLSKNGRLMAIDAANGSEVWHQSTSGPQPTTASPAIDPNLQYVYSYGVDGKVHKYAIGDGSEVTSGGWPQTISLKTSVEKGASGLTIASSGNTHHLVVVTDGYIGDGGDYQGHLVSIDLASGTQHVFNVMCSDKTIHFVLNGTPGTDDCAGRQSGIWGRGGATWSAATNRVYIATGNGTFNANTGGFDWGDSVLALAADGTGAGNGLPLDSYTPSNFQSLQNGDTDLGSVSMAILPVPVGSTVAHLGMQAGKDGKLRLIDLDDMSGQGGPAHVGGEIQLIDVPQGGNGFPGDRMREQPAVWVNPSDHSTWVFAGNGSGLSGLQLGLDGSNHPALTMRWSRTGSSNASTSPIVANGVLYHAGPCADGGICVTAHDPLSGDVLWSSPHIGNVHWQSPILVDGALYVTDNNGKLWKFALPAGDVIFRNGFDGAVR</sequence>
<dbReference type="Pfam" id="PF13360">
    <property type="entry name" value="PQQ_2"/>
    <property type="match status" value="1"/>
</dbReference>
<protein>
    <recommendedName>
        <fullName evidence="2">Pyrrolo-quinoline quinone repeat domain-containing protein</fullName>
    </recommendedName>
</protein>
<evidence type="ECO:0000256" key="1">
    <source>
        <dbReference type="SAM" id="SignalP"/>
    </source>
</evidence>